<reference evidence="3" key="1">
    <citation type="submission" date="2023-06" db="EMBL/GenBank/DDBJ databases">
        <authorList>
            <person name="Jiang Y."/>
            <person name="Liu Q."/>
        </authorList>
    </citation>
    <scope>NUCLEOTIDE SEQUENCE</scope>
    <source>
        <strain evidence="3">CGMCC 1.12090</strain>
    </source>
</reference>
<evidence type="ECO:0000256" key="1">
    <source>
        <dbReference type="SAM" id="SignalP"/>
    </source>
</evidence>
<evidence type="ECO:0000259" key="2">
    <source>
        <dbReference type="Pfam" id="PF08750"/>
    </source>
</evidence>
<dbReference type="Proteomes" id="UP001169027">
    <property type="component" value="Unassembled WGS sequence"/>
</dbReference>
<dbReference type="RefSeq" id="WP_301802671.1">
    <property type="nucleotide sequence ID" value="NZ_JAUJZH010000001.1"/>
</dbReference>
<name>A0ABT8RY17_9BURK</name>
<dbReference type="Pfam" id="PF08750">
    <property type="entry name" value="CNP1"/>
    <property type="match status" value="1"/>
</dbReference>
<sequence length="183" mass="19855">MPILPTIPPRRTTRPTFPASRAGRALLLACALGAAGLTQAQVFGDVDWKETEAPPPPAFDLNKLVPITMPPYMTLKFGVDPATIKITGDGVVRYVVVATHKEGGALNAYYEGLRCATAEYKSYARFTNGAWDPTPAPEWKRLSERNSIYTKALAAQALCRGDAPRGSVGEMIRVLKAPVREVE</sequence>
<proteinExistence type="predicted"/>
<protein>
    <submittedName>
        <fullName evidence="3">CNP1-like family protein</fullName>
    </submittedName>
</protein>
<organism evidence="3 4">
    <name type="scientific">Variovorax ginsengisoli</name>
    <dbReference type="NCBI Taxonomy" id="363844"/>
    <lineage>
        <taxon>Bacteria</taxon>
        <taxon>Pseudomonadati</taxon>
        <taxon>Pseudomonadota</taxon>
        <taxon>Betaproteobacteria</taxon>
        <taxon>Burkholderiales</taxon>
        <taxon>Comamonadaceae</taxon>
        <taxon>Variovorax</taxon>
    </lineage>
</organism>
<comment type="caution">
    <text evidence="3">The sequence shown here is derived from an EMBL/GenBank/DDBJ whole genome shotgun (WGS) entry which is preliminary data.</text>
</comment>
<gene>
    <name evidence="3" type="ORF">Q2T77_01320</name>
</gene>
<feature type="chain" id="PRO_5046118756" evidence="1">
    <location>
        <begin position="41"/>
        <end position="183"/>
    </location>
</feature>
<accession>A0ABT8RY17</accession>
<evidence type="ECO:0000313" key="3">
    <source>
        <dbReference type="EMBL" id="MDO1530912.1"/>
    </source>
</evidence>
<evidence type="ECO:0000313" key="4">
    <source>
        <dbReference type="Proteomes" id="UP001169027"/>
    </source>
</evidence>
<dbReference type="InterPro" id="IPR014861">
    <property type="entry name" value="CNP1-like_dom"/>
</dbReference>
<feature type="domain" description="CNP1-like uncharacterised" evidence="2">
    <location>
        <begin position="47"/>
        <end position="176"/>
    </location>
</feature>
<dbReference type="EMBL" id="JAUKVY010000001">
    <property type="protein sequence ID" value="MDO1530912.1"/>
    <property type="molecule type" value="Genomic_DNA"/>
</dbReference>
<keyword evidence="4" id="KW-1185">Reference proteome</keyword>
<keyword evidence="1" id="KW-0732">Signal</keyword>
<feature type="signal peptide" evidence="1">
    <location>
        <begin position="1"/>
        <end position="40"/>
    </location>
</feature>